<evidence type="ECO:0000313" key="1">
    <source>
        <dbReference type="EMBL" id="AXI80568.1"/>
    </source>
</evidence>
<gene>
    <name evidence="1" type="ORF">C7M71_027435</name>
</gene>
<sequence length="64" mass="7171">MAEISPIDVQKALSGVDYPCDRDQLAKRATDNGADKRLVERIRKLDTKTFQNPAEVSKALFKHA</sequence>
<dbReference type="Pfam" id="PF11387">
    <property type="entry name" value="DUF2795"/>
    <property type="match status" value="1"/>
</dbReference>
<protein>
    <submittedName>
        <fullName evidence="1">DUF2795 domain-containing protein</fullName>
    </submittedName>
</protein>
<reference evidence="2" key="1">
    <citation type="submission" date="2018-07" db="EMBL/GenBank/DDBJ databases">
        <title>Streptacidiphilus bronchialis DSM 106435 chromosome.</title>
        <authorList>
            <person name="Batra D."/>
            <person name="Gulvik C.A."/>
        </authorList>
    </citation>
    <scope>NUCLEOTIDE SEQUENCE [LARGE SCALE GENOMIC DNA]</scope>
    <source>
        <strain evidence="2">DSM 106435</strain>
    </source>
</reference>
<dbReference type="Proteomes" id="UP000249340">
    <property type="component" value="Chromosome"/>
</dbReference>
<dbReference type="InterPro" id="IPR021527">
    <property type="entry name" value="DUF2795"/>
</dbReference>
<dbReference type="OrthoDB" id="6161020at2"/>
<organism evidence="1 2">
    <name type="scientific">Peterkaempfera bronchialis</name>
    <dbReference type="NCBI Taxonomy" id="2126346"/>
    <lineage>
        <taxon>Bacteria</taxon>
        <taxon>Bacillati</taxon>
        <taxon>Actinomycetota</taxon>
        <taxon>Actinomycetes</taxon>
        <taxon>Kitasatosporales</taxon>
        <taxon>Streptomycetaceae</taxon>
        <taxon>Peterkaempfera</taxon>
    </lineage>
</organism>
<dbReference type="AlphaFoldDB" id="A0A345T3L3"/>
<evidence type="ECO:0000313" key="2">
    <source>
        <dbReference type="Proteomes" id="UP000249340"/>
    </source>
</evidence>
<dbReference type="EMBL" id="CP031264">
    <property type="protein sequence ID" value="AXI80568.1"/>
    <property type="molecule type" value="Genomic_DNA"/>
</dbReference>
<name>A0A345T3L3_9ACTN</name>
<dbReference type="KEGG" id="stri:C7M71_027435"/>
<proteinExistence type="predicted"/>
<dbReference type="RefSeq" id="WP_111494233.1">
    <property type="nucleotide sequence ID" value="NZ_CP031264.1"/>
</dbReference>
<accession>A0A345T3L3</accession>
<keyword evidence="2" id="KW-1185">Reference proteome</keyword>